<gene>
    <name evidence="4" type="ORF">WB403_03575</name>
</gene>
<evidence type="ECO:0000259" key="3">
    <source>
        <dbReference type="Pfam" id="PF23359"/>
    </source>
</evidence>
<keyword evidence="1" id="KW-0238">DNA-binding</keyword>
<sequence length="761" mass="83628">MGRELRRRKRIEERVPQLPMRYIMNAPIKGEDLKSCEYNWSLNSAASLTFWYLAAVLRRAGEWKVSTFQADQHVGTWVAVFPWVEYLSAPELIALQRLGGPVEWWAKESPEQTAARRPSIDEVFGLLAAILLSNKSLMTEDFGVLFPALRDTVSVEDFGAGNDGVLALADAEIGVLGDFRGKTPHDLRVMLRLSRGEVETLLGHVVKIVALPEGKLHSVVLMQWFEELDGREQSILLLHRCAREPQALGILAANHRTPLERIQELSEGLPGRLQAAAENSRALRAAVAEFDRVTAAPVLRTHLLDRLVWLDDLLPESDVNLLALLSNLREVNILGQWICRDDVRQRARQTLKILDLEDDEVMSGSVARRILTRHGWVAAHIDEWLEFCGIASQNGQLHYSAAAKAHLPAYGEMPVQEEESLLTTVGGVLSTDHVPSSATEGDHSAELQSAPLGAEVAEPTSRTTLSAPVSADALAIRAWARRNGFDIAERGRIPRAVQEAYNREVGGTFPASSRRGVTSPSPVSGDQPRVHNALAEEFEALASAMSTDERGVTFGSVVRYGEELPANVQKIVHRILNATLSEHGWIVEDAAPATHAANNGHGALQGTLKQRAWKVLEEADHPLSTASIVSKMGDLVNERSLKAQLAADMRFMRSDIDSWALSDWQLRPYTSVRELVGEEVDKAGGSVDSNQLIRDLTQAFSIKESTVRQVMSSSPFTVRGGFVQRLTDVAGEGKRGDEGRYGDSASEGVGVQLARDLGLDF</sequence>
<dbReference type="Pfam" id="PF23359">
    <property type="entry name" value="Lsr2_DNA-bd"/>
    <property type="match status" value="1"/>
</dbReference>
<dbReference type="InterPro" id="IPR036625">
    <property type="entry name" value="E3-bd_dom_sf"/>
</dbReference>
<dbReference type="RefSeq" id="WP_336538146.1">
    <property type="nucleotide sequence ID" value="NZ_JBBAYL010000005.1"/>
</dbReference>
<feature type="domain" description="Lsr2 DNA-binding" evidence="3">
    <location>
        <begin position="470"/>
        <end position="502"/>
    </location>
</feature>
<dbReference type="Gene3D" id="4.10.320.10">
    <property type="entry name" value="E3-binding domain"/>
    <property type="match status" value="1"/>
</dbReference>
<keyword evidence="5" id="KW-1185">Reference proteome</keyword>
<dbReference type="EMBL" id="JBBAYM010000002">
    <property type="protein sequence ID" value="MEI5608230.1"/>
    <property type="molecule type" value="Genomic_DNA"/>
</dbReference>
<name>A0ABU8G7P4_9ACTN</name>
<evidence type="ECO:0000313" key="4">
    <source>
        <dbReference type="EMBL" id="MEI5608230.1"/>
    </source>
</evidence>
<dbReference type="InterPro" id="IPR055370">
    <property type="entry name" value="Lsr2_DNA-bd"/>
</dbReference>
<reference evidence="4 5" key="1">
    <citation type="submission" date="2024-03" db="EMBL/GenBank/DDBJ databases">
        <title>First Report of Pectobacterium brasiliscabiei causing potato scab in china.</title>
        <authorList>
            <person name="Handique U."/>
        </authorList>
    </citation>
    <scope>NUCLEOTIDE SEQUENCE [LARGE SCALE GENOMIC DNA]</scope>
    <source>
        <strain evidence="4 5">ZRIMU1503</strain>
    </source>
</reference>
<accession>A0ABU8G7P4</accession>
<comment type="caution">
    <text evidence="4">The sequence shown here is derived from an EMBL/GenBank/DDBJ whole genome shotgun (WGS) entry which is preliminary data.</text>
</comment>
<proteinExistence type="predicted"/>
<feature type="compositionally biased region" description="Polar residues" evidence="2">
    <location>
        <begin position="515"/>
        <end position="524"/>
    </location>
</feature>
<evidence type="ECO:0000256" key="1">
    <source>
        <dbReference type="ARBA" id="ARBA00023125"/>
    </source>
</evidence>
<evidence type="ECO:0000256" key="2">
    <source>
        <dbReference type="SAM" id="MobiDB-lite"/>
    </source>
</evidence>
<feature type="region of interest" description="Disordered" evidence="2">
    <location>
        <begin position="507"/>
        <end position="528"/>
    </location>
</feature>
<evidence type="ECO:0000313" key="5">
    <source>
        <dbReference type="Proteomes" id="UP001365781"/>
    </source>
</evidence>
<dbReference type="Proteomes" id="UP001365781">
    <property type="component" value="Unassembled WGS sequence"/>
</dbReference>
<organism evidence="4 5">
    <name type="scientific">Streptomyces brasiliscabiei</name>
    <dbReference type="NCBI Taxonomy" id="2736302"/>
    <lineage>
        <taxon>Bacteria</taxon>
        <taxon>Bacillati</taxon>
        <taxon>Actinomycetota</taxon>
        <taxon>Actinomycetes</taxon>
        <taxon>Kitasatosporales</taxon>
        <taxon>Streptomycetaceae</taxon>
        <taxon>Streptomyces</taxon>
    </lineage>
</organism>
<protein>
    <submittedName>
        <fullName evidence="4">Histone-like nucleoid-structuring protein Lsr2</fullName>
    </submittedName>
</protein>